<dbReference type="AlphaFoldDB" id="A0A1H3PF64"/>
<evidence type="ECO:0000313" key="2">
    <source>
        <dbReference type="Proteomes" id="UP000242415"/>
    </source>
</evidence>
<dbReference type="STRING" id="405436.SAMN05444365_104491"/>
<keyword evidence="2" id="KW-1185">Reference proteome</keyword>
<dbReference type="Gene3D" id="2.160.20.80">
    <property type="entry name" value="E3 ubiquitin-protein ligase SopA"/>
    <property type="match status" value="1"/>
</dbReference>
<dbReference type="PANTHER" id="PTHR14136:SF17">
    <property type="entry name" value="BTB_POZ DOMAIN-CONTAINING PROTEIN KCTD9"/>
    <property type="match status" value="1"/>
</dbReference>
<organism evidence="1 2">
    <name type="scientific">Micromonospora pattaloongensis</name>
    <dbReference type="NCBI Taxonomy" id="405436"/>
    <lineage>
        <taxon>Bacteria</taxon>
        <taxon>Bacillati</taxon>
        <taxon>Actinomycetota</taxon>
        <taxon>Actinomycetes</taxon>
        <taxon>Micromonosporales</taxon>
        <taxon>Micromonosporaceae</taxon>
        <taxon>Micromonospora</taxon>
    </lineage>
</organism>
<gene>
    <name evidence="1" type="ORF">SAMN05444365_104491</name>
</gene>
<dbReference type="InterPro" id="IPR001646">
    <property type="entry name" value="5peptide_repeat"/>
</dbReference>
<dbReference type="RefSeq" id="WP_175543636.1">
    <property type="nucleotide sequence ID" value="NZ_FNPH01000004.1"/>
</dbReference>
<dbReference type="Pfam" id="PF00805">
    <property type="entry name" value="Pentapeptide"/>
    <property type="match status" value="3"/>
</dbReference>
<dbReference type="InterPro" id="IPR051082">
    <property type="entry name" value="Pentapeptide-BTB/POZ_domain"/>
</dbReference>
<proteinExistence type="predicted"/>
<dbReference type="EMBL" id="FNPH01000004">
    <property type="protein sequence ID" value="SDY99721.1"/>
    <property type="molecule type" value="Genomic_DNA"/>
</dbReference>
<accession>A0A1H3PF64</accession>
<protein>
    <submittedName>
        <fullName evidence="1">Uncharacterized protein YjbI, contains pentapeptide repeats</fullName>
    </submittedName>
</protein>
<name>A0A1H3PF64_9ACTN</name>
<dbReference type="PANTHER" id="PTHR14136">
    <property type="entry name" value="BTB_POZ DOMAIN-CONTAINING PROTEIN KCTD9"/>
    <property type="match status" value="1"/>
</dbReference>
<evidence type="ECO:0000313" key="1">
    <source>
        <dbReference type="EMBL" id="SDY99721.1"/>
    </source>
</evidence>
<dbReference type="SUPFAM" id="SSF141571">
    <property type="entry name" value="Pentapeptide repeat-like"/>
    <property type="match status" value="1"/>
</dbReference>
<sequence length="225" mass="24530">MQTRKIGEVQILTPHFTPGVLVPVTRAPADDLTEAYIADQAWPRAHFVDFSLSRSQVERVDLAETHWRGVALYGCRLERVNLTGATLTGVTMERCHLVDCQLTAVQLAGTALKNVILEDCRLDHATVLHARITGPTALTQCDLSYSLLIQSRLTGLVARSCRLTGLELDDCDITGADLRGNDLRPVARGLLSLRGAVVEQSQIGDLAALAVRELQLRVRADADSP</sequence>
<dbReference type="Proteomes" id="UP000242415">
    <property type="component" value="Unassembled WGS sequence"/>
</dbReference>
<reference evidence="2" key="1">
    <citation type="submission" date="2016-10" db="EMBL/GenBank/DDBJ databases">
        <authorList>
            <person name="Varghese N."/>
            <person name="Submissions S."/>
        </authorList>
    </citation>
    <scope>NUCLEOTIDE SEQUENCE [LARGE SCALE GENOMIC DNA]</scope>
    <source>
        <strain evidence="2">DSM 45245</strain>
    </source>
</reference>